<evidence type="ECO:0000256" key="1">
    <source>
        <dbReference type="SAM" id="SignalP"/>
    </source>
</evidence>
<organism evidence="2 3">
    <name type="scientific">Algoriphagus halophytocola</name>
    <dbReference type="NCBI Taxonomy" id="2991499"/>
    <lineage>
        <taxon>Bacteria</taxon>
        <taxon>Pseudomonadati</taxon>
        <taxon>Bacteroidota</taxon>
        <taxon>Cytophagia</taxon>
        <taxon>Cytophagales</taxon>
        <taxon>Cyclobacteriaceae</taxon>
        <taxon>Algoriphagus</taxon>
    </lineage>
</organism>
<reference evidence="2" key="1">
    <citation type="submission" date="2022-10" db="EMBL/GenBank/DDBJ databases">
        <title>Algoriphagus sp. a novel bacteria isolate from halophytes salicornia europaea.</title>
        <authorList>
            <person name="Peng Y."/>
            <person name="Jiang L."/>
            <person name="Lee J."/>
        </authorList>
    </citation>
    <scope>NUCLEOTIDE SEQUENCE</scope>
    <source>
        <strain evidence="2">TR-M5</strain>
    </source>
</reference>
<dbReference type="RefSeq" id="WP_264808419.1">
    <property type="nucleotide sequence ID" value="NZ_CP110226.1"/>
</dbReference>
<evidence type="ECO:0000313" key="2">
    <source>
        <dbReference type="EMBL" id="UZD21954.1"/>
    </source>
</evidence>
<dbReference type="Proteomes" id="UP001163156">
    <property type="component" value="Chromosome"/>
</dbReference>
<name>A0ABY6MIE1_9BACT</name>
<gene>
    <name evidence="2" type="ORF">OM944_14915</name>
</gene>
<feature type="chain" id="PRO_5046880185" description="Pacifastin domain-containing protein" evidence="1">
    <location>
        <begin position="21"/>
        <end position="71"/>
    </location>
</feature>
<dbReference type="EMBL" id="CP110226">
    <property type="protein sequence ID" value="UZD21954.1"/>
    <property type="molecule type" value="Genomic_DNA"/>
</dbReference>
<keyword evidence="1" id="KW-0732">Signal</keyword>
<evidence type="ECO:0008006" key="4">
    <source>
        <dbReference type="Google" id="ProtNLM"/>
    </source>
</evidence>
<accession>A0ABY6MIE1</accession>
<evidence type="ECO:0000313" key="3">
    <source>
        <dbReference type="Proteomes" id="UP001163156"/>
    </source>
</evidence>
<sequence length="71" mass="7737">MKKMMILTLAVLGMVLGSFAVVQPVKAQGGPCGPKIYDDFGCFFRECGECTYFECEADEDHEEGAGSYIVC</sequence>
<proteinExistence type="predicted"/>
<keyword evidence="3" id="KW-1185">Reference proteome</keyword>
<protein>
    <recommendedName>
        <fullName evidence="4">Pacifastin domain-containing protein</fullName>
    </recommendedName>
</protein>
<feature type="signal peptide" evidence="1">
    <location>
        <begin position="1"/>
        <end position="20"/>
    </location>
</feature>